<gene>
    <name evidence="3" type="ORF">C2S53_006141</name>
</gene>
<evidence type="ECO:0000256" key="1">
    <source>
        <dbReference type="ARBA" id="ARBA00022837"/>
    </source>
</evidence>
<dbReference type="Proteomes" id="UP001190926">
    <property type="component" value="Unassembled WGS sequence"/>
</dbReference>
<feature type="domain" description="EF-hand" evidence="2">
    <location>
        <begin position="40"/>
        <end position="75"/>
    </location>
</feature>
<keyword evidence="4" id="KW-1185">Reference proteome</keyword>
<dbReference type="Gene3D" id="1.10.238.10">
    <property type="entry name" value="EF-hand"/>
    <property type="match status" value="1"/>
</dbReference>
<accession>A0AAD4JK78</accession>
<organism evidence="3 4">
    <name type="scientific">Perilla frutescens var. hirtella</name>
    <name type="common">Perilla citriodora</name>
    <name type="synonym">Perilla setoyensis</name>
    <dbReference type="NCBI Taxonomy" id="608512"/>
    <lineage>
        <taxon>Eukaryota</taxon>
        <taxon>Viridiplantae</taxon>
        <taxon>Streptophyta</taxon>
        <taxon>Embryophyta</taxon>
        <taxon>Tracheophyta</taxon>
        <taxon>Spermatophyta</taxon>
        <taxon>Magnoliopsida</taxon>
        <taxon>eudicotyledons</taxon>
        <taxon>Gunneridae</taxon>
        <taxon>Pentapetalae</taxon>
        <taxon>asterids</taxon>
        <taxon>lamiids</taxon>
        <taxon>Lamiales</taxon>
        <taxon>Lamiaceae</taxon>
        <taxon>Nepetoideae</taxon>
        <taxon>Elsholtzieae</taxon>
        <taxon>Perilla</taxon>
    </lineage>
</organism>
<dbReference type="SUPFAM" id="SSF57850">
    <property type="entry name" value="RING/U-box"/>
    <property type="match status" value="1"/>
</dbReference>
<dbReference type="AlphaFoldDB" id="A0AAD4JK78"/>
<protein>
    <recommendedName>
        <fullName evidence="2">EF-hand domain-containing protein</fullName>
    </recommendedName>
</protein>
<name>A0AAD4JK78_PERFH</name>
<proteinExistence type="predicted"/>
<evidence type="ECO:0000259" key="2">
    <source>
        <dbReference type="PROSITE" id="PS50222"/>
    </source>
</evidence>
<dbReference type="SMART" id="SM00054">
    <property type="entry name" value="EFh"/>
    <property type="match status" value="1"/>
</dbReference>
<dbReference type="CDD" id="cd00051">
    <property type="entry name" value="EFh"/>
    <property type="match status" value="1"/>
</dbReference>
<sequence length="203" mass="22837">MLNDQAALLNFIQTKTHPPKSEMEELGEIAKAHYLASSPDAQAKAKHFFNSMDKDGDGKVELSEFLSFMSQKGYKRTGNPEFFKKLDMDGDGTLDFWGVMTLNYILKSGRPFCDCCGDFIPATFFTCVHCFKAGTSFDLCLRCYKSDFKHAHFGHVQFLDNYALLTKQGASAAFKRQLGEINLMFYSLDLGFDFSDVLTGCDL</sequence>
<dbReference type="InterPro" id="IPR002048">
    <property type="entry name" value="EF_hand_dom"/>
</dbReference>
<dbReference type="InterPro" id="IPR011992">
    <property type="entry name" value="EF-hand-dom_pair"/>
</dbReference>
<dbReference type="PROSITE" id="PS50222">
    <property type="entry name" value="EF_HAND_2"/>
    <property type="match status" value="1"/>
</dbReference>
<evidence type="ECO:0000313" key="3">
    <source>
        <dbReference type="EMBL" id="KAH6834618.1"/>
    </source>
</evidence>
<evidence type="ECO:0000313" key="4">
    <source>
        <dbReference type="Proteomes" id="UP001190926"/>
    </source>
</evidence>
<dbReference type="SUPFAM" id="SSF47473">
    <property type="entry name" value="EF-hand"/>
    <property type="match status" value="1"/>
</dbReference>
<dbReference type="GO" id="GO:0005509">
    <property type="term" value="F:calcium ion binding"/>
    <property type="evidence" value="ECO:0007669"/>
    <property type="project" value="InterPro"/>
</dbReference>
<reference evidence="3 4" key="1">
    <citation type="journal article" date="2021" name="Nat. Commun.">
        <title>Incipient diploidization of the medicinal plant Perilla within 10,000 years.</title>
        <authorList>
            <person name="Zhang Y."/>
            <person name="Shen Q."/>
            <person name="Leng L."/>
            <person name="Zhang D."/>
            <person name="Chen S."/>
            <person name="Shi Y."/>
            <person name="Ning Z."/>
            <person name="Chen S."/>
        </authorList>
    </citation>
    <scope>NUCLEOTIDE SEQUENCE [LARGE SCALE GENOMIC DNA]</scope>
    <source>
        <strain evidence="4">cv. PC099</strain>
    </source>
</reference>
<dbReference type="PROSITE" id="PS00018">
    <property type="entry name" value="EF_HAND_1"/>
    <property type="match status" value="1"/>
</dbReference>
<dbReference type="EMBL" id="SDAM02000045">
    <property type="protein sequence ID" value="KAH6834618.1"/>
    <property type="molecule type" value="Genomic_DNA"/>
</dbReference>
<comment type="caution">
    <text evidence="3">The sequence shown here is derived from an EMBL/GenBank/DDBJ whole genome shotgun (WGS) entry which is preliminary data.</text>
</comment>
<dbReference type="InterPro" id="IPR018247">
    <property type="entry name" value="EF_Hand_1_Ca_BS"/>
</dbReference>
<dbReference type="Pfam" id="PF13499">
    <property type="entry name" value="EF-hand_7"/>
    <property type="match status" value="1"/>
</dbReference>
<keyword evidence="1" id="KW-0106">Calcium</keyword>